<keyword evidence="2" id="KW-0695">RNA-directed DNA polymerase</keyword>
<name>A0A3M7RPP3_BRAPC</name>
<dbReference type="GO" id="GO:0003964">
    <property type="term" value="F:RNA-directed DNA polymerase activity"/>
    <property type="evidence" value="ECO:0007669"/>
    <property type="project" value="UniProtKB-KW"/>
</dbReference>
<sequence>MLEMQRININVEKSAKNQQQFQWPQHIMLFLCEHWLYPAEDYLIKDRYPNHNLFFQSDMDSTILKKSEGRRFGGKCWLVRKNIDVISFEFDHPDYSIIRVQVGTEILNIIGVWIPYDNMKKLRYCNFKSIISSMENILDDCSDENFLLVGDWNCDRLRGKRFDKLFNNFIMNNQLADCADKFKPSIEFTYKNGDYRATLDHILVRKNDLVSVSKFDVLHDLSNLSDHQPISCEFNIRESSQKNDSSTTKKFHLFDWQNPLFVESFKANLTTNLGELLHMIDQTDIRIENDVTCLIDRIHESLPRIFLK</sequence>
<dbReference type="Proteomes" id="UP000276133">
    <property type="component" value="Unassembled WGS sequence"/>
</dbReference>
<comment type="caution">
    <text evidence="2">The sequence shown here is derived from an EMBL/GenBank/DDBJ whole genome shotgun (WGS) entry which is preliminary data.</text>
</comment>
<evidence type="ECO:0000313" key="3">
    <source>
        <dbReference type="Proteomes" id="UP000276133"/>
    </source>
</evidence>
<feature type="domain" description="Endonuclease/exonuclease/phosphatase" evidence="1">
    <location>
        <begin position="29"/>
        <end position="227"/>
    </location>
</feature>
<keyword evidence="2" id="KW-0548">Nucleotidyltransferase</keyword>
<dbReference type="AlphaFoldDB" id="A0A3M7RPP3"/>
<accession>A0A3M7RPP3</accession>
<dbReference type="Pfam" id="PF03372">
    <property type="entry name" value="Exo_endo_phos"/>
    <property type="match status" value="1"/>
</dbReference>
<dbReference type="InterPro" id="IPR036691">
    <property type="entry name" value="Endo/exonu/phosph_ase_sf"/>
</dbReference>
<organism evidence="2 3">
    <name type="scientific">Brachionus plicatilis</name>
    <name type="common">Marine rotifer</name>
    <name type="synonym">Brachionus muelleri</name>
    <dbReference type="NCBI Taxonomy" id="10195"/>
    <lineage>
        <taxon>Eukaryota</taxon>
        <taxon>Metazoa</taxon>
        <taxon>Spiralia</taxon>
        <taxon>Gnathifera</taxon>
        <taxon>Rotifera</taxon>
        <taxon>Eurotatoria</taxon>
        <taxon>Monogononta</taxon>
        <taxon>Pseudotrocha</taxon>
        <taxon>Ploima</taxon>
        <taxon>Brachionidae</taxon>
        <taxon>Brachionus</taxon>
    </lineage>
</organism>
<keyword evidence="2" id="KW-0808">Transferase</keyword>
<keyword evidence="3" id="KW-1185">Reference proteome</keyword>
<reference evidence="2 3" key="1">
    <citation type="journal article" date="2018" name="Sci. Rep.">
        <title>Genomic signatures of local adaptation to the degree of environmental predictability in rotifers.</title>
        <authorList>
            <person name="Franch-Gras L."/>
            <person name="Hahn C."/>
            <person name="Garcia-Roger E.M."/>
            <person name="Carmona M.J."/>
            <person name="Serra M."/>
            <person name="Gomez A."/>
        </authorList>
    </citation>
    <scope>NUCLEOTIDE SEQUENCE [LARGE SCALE GENOMIC DNA]</scope>
    <source>
        <strain evidence="2">HYR1</strain>
    </source>
</reference>
<dbReference type="InterPro" id="IPR005135">
    <property type="entry name" value="Endo/exonuclease/phosphatase"/>
</dbReference>
<dbReference type="Gene3D" id="3.60.10.10">
    <property type="entry name" value="Endonuclease/exonuclease/phosphatase"/>
    <property type="match status" value="1"/>
</dbReference>
<evidence type="ECO:0000259" key="1">
    <source>
        <dbReference type="Pfam" id="PF03372"/>
    </source>
</evidence>
<proteinExistence type="predicted"/>
<dbReference type="SUPFAM" id="SSF56219">
    <property type="entry name" value="DNase I-like"/>
    <property type="match status" value="1"/>
</dbReference>
<protein>
    <submittedName>
        <fullName evidence="2">RNA-directed DNA polymerase from mobile element jockey-like</fullName>
    </submittedName>
</protein>
<evidence type="ECO:0000313" key="2">
    <source>
        <dbReference type="EMBL" id="RNA25524.1"/>
    </source>
</evidence>
<gene>
    <name evidence="2" type="ORF">BpHYR1_007697</name>
</gene>
<dbReference type="EMBL" id="REGN01002909">
    <property type="protein sequence ID" value="RNA25524.1"/>
    <property type="molecule type" value="Genomic_DNA"/>
</dbReference>